<keyword evidence="1" id="KW-0472">Membrane</keyword>
<dbReference type="OrthoDB" id="2016523at2759"/>
<dbReference type="AlphaFoldDB" id="A0A5N6KRL4"/>
<sequence length="321" mass="35896">MPYVARATRLFVPFFIFLTCFVALFISGNDPTSLFYRAPRDPEKQWPYSSFRRAEASSIIEEAISIHNSGVNDTSAILKASPSQPPELCIGIATVARPNARYFSSAVGSLLHHLSPEERARIHLVLLVAHIDQRNHPAWSEGWVQILADTLLTYDTLPDAEIDRVKEMEVEGGEYRRKGLYDYAYLLDTCMQTGAPNVLVLEDDVVAMDGWFARTRAAVQAAHSVGKDWLYLRLFYTDTFMGWNGESWGTYLFHSVQAALLVAIATALAHFATFRSSNQGPSLRLHGPLDRAAPSIIFGYRAYAGVWLLLARPAIPRQQST</sequence>
<dbReference type="GO" id="GO:0016757">
    <property type="term" value="F:glycosyltransferase activity"/>
    <property type="evidence" value="ECO:0007669"/>
    <property type="project" value="InterPro"/>
</dbReference>
<protein>
    <submittedName>
        <fullName evidence="2">Uncharacterized protein</fullName>
    </submittedName>
</protein>
<feature type="transmembrane region" description="Helical" evidence="1">
    <location>
        <begin position="6"/>
        <end position="27"/>
    </location>
</feature>
<organism evidence="2 3">
    <name type="scientific">Carpinus fangiana</name>
    <dbReference type="NCBI Taxonomy" id="176857"/>
    <lineage>
        <taxon>Eukaryota</taxon>
        <taxon>Viridiplantae</taxon>
        <taxon>Streptophyta</taxon>
        <taxon>Embryophyta</taxon>
        <taxon>Tracheophyta</taxon>
        <taxon>Spermatophyta</taxon>
        <taxon>Magnoliopsida</taxon>
        <taxon>eudicotyledons</taxon>
        <taxon>Gunneridae</taxon>
        <taxon>Pentapetalae</taxon>
        <taxon>rosids</taxon>
        <taxon>fabids</taxon>
        <taxon>Fagales</taxon>
        <taxon>Betulaceae</taxon>
        <taxon>Carpinus</taxon>
    </lineage>
</organism>
<gene>
    <name evidence="2" type="ORF">FH972_022000</name>
</gene>
<dbReference type="CDD" id="cd22189">
    <property type="entry name" value="PGAP4-like_fungal"/>
    <property type="match status" value="1"/>
</dbReference>
<dbReference type="InterPro" id="IPR029675">
    <property type="entry name" value="PGAP4"/>
</dbReference>
<comment type="caution">
    <text evidence="2">The sequence shown here is derived from an EMBL/GenBank/DDBJ whole genome shotgun (WGS) entry which is preliminary data.</text>
</comment>
<dbReference type="GO" id="GO:0006506">
    <property type="term" value="P:GPI anchor biosynthetic process"/>
    <property type="evidence" value="ECO:0007669"/>
    <property type="project" value="InterPro"/>
</dbReference>
<feature type="transmembrane region" description="Helical" evidence="1">
    <location>
        <begin position="292"/>
        <end position="311"/>
    </location>
</feature>
<keyword evidence="1" id="KW-0812">Transmembrane</keyword>
<proteinExistence type="predicted"/>
<keyword evidence="3" id="KW-1185">Reference proteome</keyword>
<evidence type="ECO:0000256" key="1">
    <source>
        <dbReference type="SAM" id="Phobius"/>
    </source>
</evidence>
<reference evidence="2 3" key="1">
    <citation type="submission" date="2019-06" db="EMBL/GenBank/DDBJ databases">
        <title>A chromosomal-level reference genome of Carpinus fangiana (Coryloideae, Betulaceae).</title>
        <authorList>
            <person name="Yang X."/>
            <person name="Wang Z."/>
            <person name="Zhang L."/>
            <person name="Hao G."/>
            <person name="Liu J."/>
            <person name="Yang Y."/>
        </authorList>
    </citation>
    <scope>NUCLEOTIDE SEQUENCE [LARGE SCALE GENOMIC DNA]</scope>
    <source>
        <strain evidence="2">Cfa_2016G</strain>
        <tissue evidence="2">Leaf</tissue>
    </source>
</reference>
<evidence type="ECO:0000313" key="3">
    <source>
        <dbReference type="Proteomes" id="UP000327013"/>
    </source>
</evidence>
<feature type="transmembrane region" description="Helical" evidence="1">
    <location>
        <begin position="251"/>
        <end position="272"/>
    </location>
</feature>
<accession>A0A5N6KRL4</accession>
<dbReference type="PANTHER" id="PTHR31410">
    <property type="entry name" value="TRANSMEMBRANE PROTEIN 246"/>
    <property type="match status" value="1"/>
</dbReference>
<evidence type="ECO:0000313" key="2">
    <source>
        <dbReference type="EMBL" id="KAB8339064.1"/>
    </source>
</evidence>
<dbReference type="PANTHER" id="PTHR31410:SF1">
    <property type="entry name" value="POST-GPI ATTACHMENT TO PROTEINS FACTOR 4"/>
    <property type="match status" value="1"/>
</dbReference>
<dbReference type="GO" id="GO:0000139">
    <property type="term" value="C:Golgi membrane"/>
    <property type="evidence" value="ECO:0007669"/>
    <property type="project" value="InterPro"/>
</dbReference>
<name>A0A5N6KRL4_9ROSI</name>
<keyword evidence="1" id="KW-1133">Transmembrane helix</keyword>
<dbReference type="Proteomes" id="UP000327013">
    <property type="component" value="Unassembled WGS sequence"/>
</dbReference>
<dbReference type="EMBL" id="VIBQ01000010">
    <property type="protein sequence ID" value="KAB8339064.1"/>
    <property type="molecule type" value="Genomic_DNA"/>
</dbReference>